<organism evidence="1 2">
    <name type="scientific">Leucocoprinus birnbaumii</name>
    <dbReference type="NCBI Taxonomy" id="56174"/>
    <lineage>
        <taxon>Eukaryota</taxon>
        <taxon>Fungi</taxon>
        <taxon>Dikarya</taxon>
        <taxon>Basidiomycota</taxon>
        <taxon>Agaricomycotina</taxon>
        <taxon>Agaricomycetes</taxon>
        <taxon>Agaricomycetidae</taxon>
        <taxon>Agaricales</taxon>
        <taxon>Agaricineae</taxon>
        <taxon>Agaricaceae</taxon>
        <taxon>Leucocoprinus</taxon>
    </lineage>
</organism>
<name>A0AAD5VXW4_9AGAR</name>
<keyword evidence="2" id="KW-1185">Reference proteome</keyword>
<dbReference type="Proteomes" id="UP001213000">
    <property type="component" value="Unassembled WGS sequence"/>
</dbReference>
<protein>
    <submittedName>
        <fullName evidence="1">Uncharacterized protein</fullName>
    </submittedName>
</protein>
<dbReference type="AlphaFoldDB" id="A0AAD5VXW4"/>
<evidence type="ECO:0000313" key="1">
    <source>
        <dbReference type="EMBL" id="KAJ3572532.1"/>
    </source>
</evidence>
<sequence length="132" mass="14914">MSWPGEERRLASCVKLKGRGSRKLDKQEAAIKILGIELDAFHLWLPPRWLQTSGTWLVPARLPGLVALFLVNCPRRRWMKTPRAQGVWLGSKTINPLARQFEYIQREAVPPLPDVAGTSIVKRMAEASSVED</sequence>
<gene>
    <name evidence="1" type="ORF">NP233_g3019</name>
</gene>
<proteinExistence type="predicted"/>
<reference evidence="1" key="1">
    <citation type="submission" date="2022-07" db="EMBL/GenBank/DDBJ databases">
        <title>Genome Sequence of Leucocoprinus birnbaumii.</title>
        <authorList>
            <person name="Buettner E."/>
        </authorList>
    </citation>
    <scope>NUCLEOTIDE SEQUENCE</scope>
    <source>
        <strain evidence="1">VT141</strain>
    </source>
</reference>
<comment type="caution">
    <text evidence="1">The sequence shown here is derived from an EMBL/GenBank/DDBJ whole genome shotgun (WGS) entry which is preliminary data.</text>
</comment>
<accession>A0AAD5VXW4</accession>
<dbReference type="EMBL" id="JANIEX010000139">
    <property type="protein sequence ID" value="KAJ3572532.1"/>
    <property type="molecule type" value="Genomic_DNA"/>
</dbReference>
<evidence type="ECO:0000313" key="2">
    <source>
        <dbReference type="Proteomes" id="UP001213000"/>
    </source>
</evidence>